<dbReference type="AlphaFoldDB" id="A0AAN7XX55"/>
<protein>
    <submittedName>
        <fullName evidence="2">Uncharacterized protein</fullName>
    </submittedName>
</protein>
<evidence type="ECO:0000313" key="3">
    <source>
        <dbReference type="Proteomes" id="UP001346869"/>
    </source>
</evidence>
<sequence length="74" mass="7878">MPVFSSFVGRGIDSHSPGNDCHTSAKSQPPTGANHIKRGCQGALLVNRGNKHLLILTYSSAADTHRCALSHCLH</sequence>
<keyword evidence="3" id="KW-1185">Reference proteome</keyword>
<proteinExistence type="predicted"/>
<accession>A0AAN7XX55</accession>
<reference evidence="2 3" key="1">
    <citation type="journal article" date="2023" name="Genes (Basel)">
        <title>Chromosome-Level Genome Assembly and Circadian Gene Repertoire of the Patagonia Blennie Eleginops maclovinus-The Closest Ancestral Proxy of Antarctic Cryonotothenioids.</title>
        <authorList>
            <person name="Cheng C.C."/>
            <person name="Rivera-Colon A.G."/>
            <person name="Minhas B.F."/>
            <person name="Wilson L."/>
            <person name="Rayamajhi N."/>
            <person name="Vargas-Chacoff L."/>
            <person name="Catchen J.M."/>
        </authorList>
    </citation>
    <scope>NUCLEOTIDE SEQUENCE [LARGE SCALE GENOMIC DNA]</scope>
    <source>
        <strain evidence="2">JMC-PN-2008</strain>
    </source>
</reference>
<evidence type="ECO:0000313" key="2">
    <source>
        <dbReference type="EMBL" id="KAK5870065.1"/>
    </source>
</evidence>
<feature type="compositionally biased region" description="Polar residues" evidence="1">
    <location>
        <begin position="21"/>
        <end position="31"/>
    </location>
</feature>
<dbReference type="EMBL" id="JAUZQC010000006">
    <property type="protein sequence ID" value="KAK5870065.1"/>
    <property type="molecule type" value="Genomic_DNA"/>
</dbReference>
<evidence type="ECO:0000256" key="1">
    <source>
        <dbReference type="SAM" id="MobiDB-lite"/>
    </source>
</evidence>
<reference evidence="2 3" key="2">
    <citation type="journal article" date="2023" name="Mol. Biol. Evol.">
        <title>Genomics of Secondarily Temperate Adaptation in the Only Non-Antarctic Icefish.</title>
        <authorList>
            <person name="Rivera-Colon A.G."/>
            <person name="Rayamajhi N."/>
            <person name="Minhas B.F."/>
            <person name="Madrigal G."/>
            <person name="Bilyk K.T."/>
            <person name="Yoon V."/>
            <person name="Hune M."/>
            <person name="Gregory S."/>
            <person name="Cheng C.H.C."/>
            <person name="Catchen J.M."/>
        </authorList>
    </citation>
    <scope>NUCLEOTIDE SEQUENCE [LARGE SCALE GENOMIC DNA]</scope>
    <source>
        <strain evidence="2">JMC-PN-2008</strain>
    </source>
</reference>
<gene>
    <name evidence="2" type="ORF">PBY51_024727</name>
</gene>
<comment type="caution">
    <text evidence="2">The sequence shown here is derived from an EMBL/GenBank/DDBJ whole genome shotgun (WGS) entry which is preliminary data.</text>
</comment>
<dbReference type="Proteomes" id="UP001346869">
    <property type="component" value="Unassembled WGS sequence"/>
</dbReference>
<organism evidence="2 3">
    <name type="scientific">Eleginops maclovinus</name>
    <name type="common">Patagonian blennie</name>
    <name type="synonym">Eleginus maclovinus</name>
    <dbReference type="NCBI Taxonomy" id="56733"/>
    <lineage>
        <taxon>Eukaryota</taxon>
        <taxon>Metazoa</taxon>
        <taxon>Chordata</taxon>
        <taxon>Craniata</taxon>
        <taxon>Vertebrata</taxon>
        <taxon>Euteleostomi</taxon>
        <taxon>Actinopterygii</taxon>
        <taxon>Neopterygii</taxon>
        <taxon>Teleostei</taxon>
        <taxon>Neoteleostei</taxon>
        <taxon>Acanthomorphata</taxon>
        <taxon>Eupercaria</taxon>
        <taxon>Perciformes</taxon>
        <taxon>Notothenioidei</taxon>
        <taxon>Eleginopidae</taxon>
        <taxon>Eleginops</taxon>
    </lineage>
</organism>
<name>A0AAN7XX55_ELEMC</name>
<feature type="region of interest" description="Disordered" evidence="1">
    <location>
        <begin position="1"/>
        <end position="34"/>
    </location>
</feature>